<feature type="domain" description="DEAD-box RNA helicase Q" evidence="13">
    <location>
        <begin position="23"/>
        <end position="51"/>
    </location>
</feature>
<feature type="domain" description="Helicase C-terminal" evidence="12">
    <location>
        <begin position="269"/>
        <end position="450"/>
    </location>
</feature>
<evidence type="ECO:0000256" key="5">
    <source>
        <dbReference type="ARBA" id="ARBA00022840"/>
    </source>
</evidence>
<evidence type="ECO:0000313" key="14">
    <source>
        <dbReference type="Proteomes" id="UP000228380"/>
    </source>
</evidence>
<dbReference type="GeneID" id="103707521"/>
<protein>
    <recommendedName>
        <fullName evidence="1">RNA helicase</fullName>
        <ecNumber evidence="1">3.6.4.13</ecNumber>
    </recommendedName>
</protein>
<reference evidence="14" key="1">
    <citation type="journal article" date="2019" name="Nat. Commun.">
        <title>Genome-wide association mapping of date palm fruit traits.</title>
        <authorList>
            <person name="Hazzouri K.M."/>
            <person name="Gros-Balthazard M."/>
            <person name="Flowers J.M."/>
            <person name="Copetti D."/>
            <person name="Lemansour A."/>
            <person name="Lebrun M."/>
            <person name="Masmoudi K."/>
            <person name="Ferrand S."/>
            <person name="Dhar M.I."/>
            <person name="Fresquez Z.A."/>
            <person name="Rosas U."/>
            <person name="Zhang J."/>
            <person name="Talag J."/>
            <person name="Lee S."/>
            <person name="Kudrna D."/>
            <person name="Powell R.F."/>
            <person name="Leitch I.J."/>
            <person name="Krueger R.R."/>
            <person name="Wing R.A."/>
            <person name="Amiri K.M.A."/>
            <person name="Purugganan M.D."/>
        </authorList>
    </citation>
    <scope>NUCLEOTIDE SEQUENCE [LARGE SCALE GENOMIC DNA]</scope>
    <source>
        <strain evidence="14">cv. Khalas</strain>
    </source>
</reference>
<dbReference type="GO" id="GO:0016787">
    <property type="term" value="F:hydrolase activity"/>
    <property type="evidence" value="ECO:0007669"/>
    <property type="project" value="UniProtKB-KW"/>
</dbReference>
<keyword evidence="5" id="KW-0067">ATP-binding</keyword>
<evidence type="ECO:0000256" key="4">
    <source>
        <dbReference type="ARBA" id="ARBA00022806"/>
    </source>
</evidence>
<dbReference type="EC" id="3.6.4.13" evidence="1"/>
<dbReference type="Pfam" id="PF00271">
    <property type="entry name" value="Helicase_C"/>
    <property type="match status" value="1"/>
</dbReference>
<dbReference type="RefSeq" id="XP_038983585.1">
    <property type="nucleotide sequence ID" value="XM_039127657.1"/>
</dbReference>
<dbReference type="Pfam" id="PF00270">
    <property type="entry name" value="DEAD"/>
    <property type="match status" value="1"/>
</dbReference>
<dbReference type="AlphaFoldDB" id="A0A8B9AAI5"/>
<dbReference type="InterPro" id="IPR027417">
    <property type="entry name" value="P-loop_NTPase"/>
</dbReference>
<dbReference type="PROSITE" id="PS51192">
    <property type="entry name" value="HELICASE_ATP_BIND_1"/>
    <property type="match status" value="1"/>
</dbReference>
<dbReference type="CDD" id="cd17961">
    <property type="entry name" value="DEADc_DDX56"/>
    <property type="match status" value="1"/>
</dbReference>
<comment type="catalytic activity">
    <reaction evidence="8">
        <text>ATP + H2O = ADP + phosphate + H(+)</text>
        <dbReference type="Rhea" id="RHEA:13065"/>
        <dbReference type="ChEBI" id="CHEBI:15377"/>
        <dbReference type="ChEBI" id="CHEBI:15378"/>
        <dbReference type="ChEBI" id="CHEBI:30616"/>
        <dbReference type="ChEBI" id="CHEBI:43474"/>
        <dbReference type="ChEBI" id="CHEBI:456216"/>
        <dbReference type="EC" id="3.6.4.13"/>
    </reaction>
</comment>
<dbReference type="InterPro" id="IPR014014">
    <property type="entry name" value="RNA_helicase_DEAD_Q_motif"/>
</dbReference>
<comment type="similarity">
    <text evidence="7">Belongs to the DEAD box helicase family. DDX56/DBP9 subfamily.</text>
</comment>
<accession>A0A8B9AAI5</accession>
<name>A0A8B9AAI5_PHODC</name>
<evidence type="ECO:0000256" key="9">
    <source>
        <dbReference type="PROSITE-ProRule" id="PRU00552"/>
    </source>
</evidence>
<dbReference type="GO" id="GO:0003723">
    <property type="term" value="F:RNA binding"/>
    <property type="evidence" value="ECO:0007669"/>
    <property type="project" value="UniProtKB-KW"/>
</dbReference>
<reference evidence="15" key="2">
    <citation type="submission" date="2025-08" db="UniProtKB">
        <authorList>
            <consortium name="RefSeq"/>
        </authorList>
    </citation>
    <scope>IDENTIFICATION</scope>
    <source>
        <tissue evidence="15">Young leaves</tissue>
    </source>
</reference>
<dbReference type="PROSITE" id="PS51194">
    <property type="entry name" value="HELICASE_CTER"/>
    <property type="match status" value="1"/>
</dbReference>
<dbReference type="OrthoDB" id="1191041at2759"/>
<dbReference type="GO" id="GO:0005524">
    <property type="term" value="F:ATP binding"/>
    <property type="evidence" value="ECO:0007669"/>
    <property type="project" value="UniProtKB-KW"/>
</dbReference>
<dbReference type="PANTHER" id="PTHR47959">
    <property type="entry name" value="ATP-DEPENDENT RNA HELICASE RHLE-RELATED"/>
    <property type="match status" value="1"/>
</dbReference>
<organism evidence="14 15">
    <name type="scientific">Phoenix dactylifera</name>
    <name type="common">Date palm</name>
    <dbReference type="NCBI Taxonomy" id="42345"/>
    <lineage>
        <taxon>Eukaryota</taxon>
        <taxon>Viridiplantae</taxon>
        <taxon>Streptophyta</taxon>
        <taxon>Embryophyta</taxon>
        <taxon>Tracheophyta</taxon>
        <taxon>Spermatophyta</taxon>
        <taxon>Magnoliopsida</taxon>
        <taxon>Liliopsida</taxon>
        <taxon>Arecaceae</taxon>
        <taxon>Coryphoideae</taxon>
        <taxon>Phoeniceae</taxon>
        <taxon>Phoenix</taxon>
    </lineage>
</organism>
<sequence length="639" mass="71883">MGAVANGNGERDGRKEEEEEEEIGFEELGVDPRLIRALSKKSITKPTPIQREAIPLILEGKDVVARAKTGSGKTFAYLLPMLQKLFSESGSRKTAPRTFILVPTRELCQQVYNEASSLLEFCRVQLKVVQLTASMPVADMRTALAGPPDIVVSTPACISTCMSKGVLQTSNIKDSLSLLVLDEADLLLSYGYENDLKTLIPHVPRRCQCLLMSATSSSDVEKLKKLVLHNPVILTLSEAGHSDDIIPKTVQQFWISCSAHDKLLYILALLKLELIQKKVLIFLNSIDMGYRLKLFLEQFGINSGVLNAELPQNSRLHILEEFNAGLFDYLIATDDGQTKKEQTSKENHIQSRYSKKKLRQKLDAEFGVVRGIDFKNVFTVVNLDMPQSSAGYVHRIGRTGRAYNTGASVSLVSPEEEEIFEEIKLMFGDDEKQDSSKSIEPFPLLTKNAVESLRYRAEDVAKGVTKVAIREARAQDLRNEILNSEKLKSHFEVNPRDLGNKENFGGRYSCHLEFNFICFCMIFWEQFNSQCIILASATADLLKHDKLLSKKAPSSHLREVPEYLLDPTTKEASKILKLSRAAMKIDTKKRRPGFKKGFGRSRDPLKTFSAEEKSHKGEKRRKDNDEVIKHKKKKAKQGM</sequence>
<evidence type="ECO:0000256" key="2">
    <source>
        <dbReference type="ARBA" id="ARBA00022741"/>
    </source>
</evidence>
<evidence type="ECO:0000256" key="10">
    <source>
        <dbReference type="SAM" id="MobiDB-lite"/>
    </source>
</evidence>
<dbReference type="InterPro" id="IPR050079">
    <property type="entry name" value="DEAD_box_RNA_helicase"/>
</dbReference>
<feature type="domain" description="Helicase ATP-binding" evidence="11">
    <location>
        <begin position="54"/>
        <end position="234"/>
    </location>
</feature>
<feature type="compositionally biased region" description="Basic and acidic residues" evidence="10">
    <location>
        <begin position="600"/>
        <end position="628"/>
    </location>
</feature>
<evidence type="ECO:0000256" key="1">
    <source>
        <dbReference type="ARBA" id="ARBA00012552"/>
    </source>
</evidence>
<feature type="short sequence motif" description="Q motif" evidence="9">
    <location>
        <begin position="23"/>
        <end position="51"/>
    </location>
</feature>
<evidence type="ECO:0000256" key="3">
    <source>
        <dbReference type="ARBA" id="ARBA00022801"/>
    </source>
</evidence>
<keyword evidence="3" id="KW-0378">Hydrolase</keyword>
<evidence type="ECO:0000256" key="7">
    <source>
        <dbReference type="ARBA" id="ARBA00038041"/>
    </source>
</evidence>
<dbReference type="CDD" id="cd18787">
    <property type="entry name" value="SF2_C_DEAD"/>
    <property type="match status" value="1"/>
</dbReference>
<dbReference type="InterPro" id="IPR011545">
    <property type="entry name" value="DEAD/DEAH_box_helicase_dom"/>
</dbReference>
<feature type="region of interest" description="Disordered" evidence="10">
    <location>
        <begin position="1"/>
        <end position="24"/>
    </location>
</feature>
<feature type="region of interest" description="Disordered" evidence="10">
    <location>
        <begin position="591"/>
        <end position="639"/>
    </location>
</feature>
<dbReference type="Gene3D" id="3.40.50.300">
    <property type="entry name" value="P-loop containing nucleotide triphosphate hydrolases"/>
    <property type="match status" value="2"/>
</dbReference>
<keyword evidence="2" id="KW-0547">Nucleotide-binding</keyword>
<evidence type="ECO:0000259" key="11">
    <source>
        <dbReference type="PROSITE" id="PS51192"/>
    </source>
</evidence>
<feature type="compositionally biased region" description="Basic residues" evidence="10">
    <location>
        <begin position="629"/>
        <end position="639"/>
    </location>
</feature>
<keyword evidence="4 15" id="KW-0347">Helicase</keyword>
<dbReference type="PANTHER" id="PTHR47959:SF21">
    <property type="entry name" value="DEAD-BOX HELICASE 56"/>
    <property type="match status" value="1"/>
</dbReference>
<proteinExistence type="inferred from homology"/>
<dbReference type="PROSITE" id="PS51195">
    <property type="entry name" value="Q_MOTIF"/>
    <property type="match status" value="1"/>
</dbReference>
<dbReference type="SUPFAM" id="SSF52540">
    <property type="entry name" value="P-loop containing nucleoside triphosphate hydrolases"/>
    <property type="match status" value="2"/>
</dbReference>
<keyword evidence="6" id="KW-0694">RNA-binding</keyword>
<dbReference type="SMART" id="SM00487">
    <property type="entry name" value="DEXDc"/>
    <property type="match status" value="1"/>
</dbReference>
<evidence type="ECO:0000256" key="8">
    <source>
        <dbReference type="ARBA" id="ARBA00047984"/>
    </source>
</evidence>
<dbReference type="SMART" id="SM00490">
    <property type="entry name" value="HELICc"/>
    <property type="match status" value="1"/>
</dbReference>
<dbReference type="InterPro" id="IPR014001">
    <property type="entry name" value="Helicase_ATP-bd"/>
</dbReference>
<evidence type="ECO:0000259" key="12">
    <source>
        <dbReference type="PROSITE" id="PS51194"/>
    </source>
</evidence>
<gene>
    <name evidence="15" type="primary">LOC103707521</name>
</gene>
<dbReference type="GO" id="GO:0003724">
    <property type="term" value="F:RNA helicase activity"/>
    <property type="evidence" value="ECO:0007669"/>
    <property type="project" value="UniProtKB-EC"/>
</dbReference>
<dbReference type="GO" id="GO:0005829">
    <property type="term" value="C:cytosol"/>
    <property type="evidence" value="ECO:0007669"/>
    <property type="project" value="TreeGrafter"/>
</dbReference>
<evidence type="ECO:0000313" key="15">
    <source>
        <dbReference type="RefSeq" id="XP_038983585.1"/>
    </source>
</evidence>
<evidence type="ECO:0000259" key="13">
    <source>
        <dbReference type="PROSITE" id="PS51195"/>
    </source>
</evidence>
<dbReference type="InterPro" id="IPR001650">
    <property type="entry name" value="Helicase_C-like"/>
</dbReference>
<dbReference type="Proteomes" id="UP000228380">
    <property type="component" value="Chromosome 6"/>
</dbReference>
<keyword evidence="14" id="KW-1185">Reference proteome</keyword>
<evidence type="ECO:0000256" key="6">
    <source>
        <dbReference type="ARBA" id="ARBA00022884"/>
    </source>
</evidence>